<gene>
    <name evidence="1" type="ORF">HF909_23650</name>
</gene>
<accession>A0AA92Q904</accession>
<organism evidence="1 2">
    <name type="scientific">Ralstonia solanacearum</name>
    <name type="common">Pseudomonas solanacearum</name>
    <dbReference type="NCBI Taxonomy" id="305"/>
    <lineage>
        <taxon>Bacteria</taxon>
        <taxon>Pseudomonadati</taxon>
        <taxon>Pseudomonadota</taxon>
        <taxon>Betaproteobacteria</taxon>
        <taxon>Burkholderiales</taxon>
        <taxon>Burkholderiaceae</taxon>
        <taxon>Ralstonia</taxon>
        <taxon>Ralstonia solanacearum species complex</taxon>
    </lineage>
</organism>
<keyword evidence="1" id="KW-0614">Plasmid</keyword>
<dbReference type="AlphaFoldDB" id="A0AA92Q904"/>
<reference evidence="2" key="1">
    <citation type="submission" date="2020-04" db="EMBL/GenBank/DDBJ databases">
        <title>Ralstonia solanacearum UW576, UW763, UW773, and UW774.</title>
        <authorList>
            <person name="Steidl O."/>
            <person name="Truchon A."/>
            <person name="Allen C."/>
        </authorList>
    </citation>
    <scope>NUCLEOTIDE SEQUENCE [LARGE SCALE GENOMIC DNA]</scope>
    <source>
        <strain evidence="2">UW774</strain>
        <plasmid evidence="2">pUW774mp</plasmid>
    </source>
</reference>
<proteinExistence type="predicted"/>
<sequence>MTELHRKAGKPAAAQFLQNLIKAVPYRIHTVLTDNGIQFTSSRIELRIAMISGTFSDAQARKTISSIG</sequence>
<dbReference type="Proteomes" id="UP000593970">
    <property type="component" value="Plasmid pUW774mp"/>
</dbReference>
<name>A0AA92Q904_RALSL</name>
<dbReference type="EMBL" id="CP051170">
    <property type="protein sequence ID" value="QOK99327.1"/>
    <property type="molecule type" value="Genomic_DNA"/>
</dbReference>
<protein>
    <submittedName>
        <fullName evidence="1">Transposase family protein</fullName>
    </submittedName>
</protein>
<evidence type="ECO:0000313" key="1">
    <source>
        <dbReference type="EMBL" id="QOK99327.1"/>
    </source>
</evidence>
<evidence type="ECO:0000313" key="2">
    <source>
        <dbReference type="Proteomes" id="UP000593970"/>
    </source>
</evidence>
<geneLocation type="plasmid" evidence="1 2">
    <name>pUW774mp</name>
</geneLocation>